<dbReference type="InParanoid" id="A0A165EWN7"/>
<gene>
    <name evidence="2" type="ORF">EXIGLDRAFT_620114</name>
</gene>
<organism evidence="2 3">
    <name type="scientific">Exidia glandulosa HHB12029</name>
    <dbReference type="NCBI Taxonomy" id="1314781"/>
    <lineage>
        <taxon>Eukaryota</taxon>
        <taxon>Fungi</taxon>
        <taxon>Dikarya</taxon>
        <taxon>Basidiomycota</taxon>
        <taxon>Agaricomycotina</taxon>
        <taxon>Agaricomycetes</taxon>
        <taxon>Auriculariales</taxon>
        <taxon>Exidiaceae</taxon>
        <taxon>Exidia</taxon>
    </lineage>
</organism>
<protein>
    <submittedName>
        <fullName evidence="2">Uncharacterized protein</fullName>
    </submittedName>
</protein>
<dbReference type="Pfam" id="PF06884">
    <property type="entry name" value="DUF1264"/>
    <property type="match status" value="1"/>
</dbReference>
<dbReference type="InterPro" id="IPR010686">
    <property type="entry name" value="OBAP-like"/>
</dbReference>
<dbReference type="EMBL" id="KV426113">
    <property type="protein sequence ID" value="KZV87870.1"/>
    <property type="molecule type" value="Genomic_DNA"/>
</dbReference>
<dbReference type="PANTHER" id="PTHR31360:SF0">
    <property type="entry name" value="OIL BODY-ASSOCIATED PROTEIN 1B"/>
    <property type="match status" value="1"/>
</dbReference>
<evidence type="ECO:0000256" key="1">
    <source>
        <dbReference type="ARBA" id="ARBA00009740"/>
    </source>
</evidence>
<evidence type="ECO:0000313" key="2">
    <source>
        <dbReference type="EMBL" id="KZV87870.1"/>
    </source>
</evidence>
<accession>A0A165EWN7</accession>
<comment type="similarity">
    <text evidence="1">Belongs to the OBAP family.</text>
</comment>
<evidence type="ECO:0000313" key="3">
    <source>
        <dbReference type="Proteomes" id="UP000077266"/>
    </source>
</evidence>
<keyword evidence="3" id="KW-1185">Reference proteome</keyword>
<name>A0A165EWN7_EXIGL</name>
<sequence>MDAAEQPAMLELRKTYGKTIHTWAFDEHPDLPLGPPQLMMSWTNESECDADEFRAAIAERDEELGVSTEAKRQLRDGYIPKDNWEPAAGADYPSHSGKSVVLQSVEVDVKTVIKSL</sequence>
<dbReference type="PANTHER" id="PTHR31360">
    <property type="match status" value="1"/>
</dbReference>
<dbReference type="Proteomes" id="UP000077266">
    <property type="component" value="Unassembled WGS sequence"/>
</dbReference>
<proteinExistence type="inferred from homology"/>
<dbReference type="OrthoDB" id="1901244at2759"/>
<dbReference type="AlphaFoldDB" id="A0A165EWN7"/>
<reference evidence="2 3" key="1">
    <citation type="journal article" date="2016" name="Mol. Biol. Evol.">
        <title>Comparative Genomics of Early-Diverging Mushroom-Forming Fungi Provides Insights into the Origins of Lignocellulose Decay Capabilities.</title>
        <authorList>
            <person name="Nagy L.G."/>
            <person name="Riley R."/>
            <person name="Tritt A."/>
            <person name="Adam C."/>
            <person name="Daum C."/>
            <person name="Floudas D."/>
            <person name="Sun H."/>
            <person name="Yadav J.S."/>
            <person name="Pangilinan J."/>
            <person name="Larsson K.H."/>
            <person name="Matsuura K."/>
            <person name="Barry K."/>
            <person name="Labutti K."/>
            <person name="Kuo R."/>
            <person name="Ohm R.A."/>
            <person name="Bhattacharya S.S."/>
            <person name="Shirouzu T."/>
            <person name="Yoshinaga Y."/>
            <person name="Martin F.M."/>
            <person name="Grigoriev I.V."/>
            <person name="Hibbett D.S."/>
        </authorList>
    </citation>
    <scope>NUCLEOTIDE SEQUENCE [LARGE SCALE GENOMIC DNA]</scope>
    <source>
        <strain evidence="2 3">HHB12029</strain>
    </source>
</reference>